<dbReference type="AlphaFoldDB" id="A0A2H9P9D3"/>
<proteinExistence type="inferred from homology"/>
<evidence type="ECO:0000313" key="3">
    <source>
        <dbReference type="EMBL" id="PIZ14822.1"/>
    </source>
</evidence>
<evidence type="ECO:0000256" key="1">
    <source>
        <dbReference type="ARBA" id="ARBA00007637"/>
    </source>
</evidence>
<dbReference type="SUPFAM" id="SSF51735">
    <property type="entry name" value="NAD(P)-binding Rossmann-fold domains"/>
    <property type="match status" value="1"/>
</dbReference>
<comment type="similarity">
    <text evidence="1">Belongs to the NAD(P)-dependent epimerase/dehydratase family.</text>
</comment>
<organism evidence="3 4">
    <name type="scientific">Candidatus Desantisbacteria bacterium CG_4_10_14_0_8_um_filter_39_17</name>
    <dbReference type="NCBI Taxonomy" id="1974542"/>
    <lineage>
        <taxon>Bacteria</taxon>
        <taxon>Candidatus Desantisiibacteriota</taxon>
    </lineage>
</organism>
<reference evidence="4" key="1">
    <citation type="submission" date="2017-09" db="EMBL/GenBank/DDBJ databases">
        <title>Depth-based differentiation of microbial function through sediment-hosted aquifers and enrichment of novel symbionts in the deep terrestrial subsurface.</title>
        <authorList>
            <person name="Probst A.J."/>
            <person name="Ladd B."/>
            <person name="Jarett J.K."/>
            <person name="Geller-Mcgrath D.E."/>
            <person name="Sieber C.M.K."/>
            <person name="Emerson J.B."/>
            <person name="Anantharaman K."/>
            <person name="Thomas B.C."/>
            <person name="Malmstrom R."/>
            <person name="Stieglmeier M."/>
            <person name="Klingl A."/>
            <person name="Woyke T."/>
            <person name="Ryan C.M."/>
            <person name="Banfield J.F."/>
        </authorList>
    </citation>
    <scope>NUCLEOTIDE SEQUENCE [LARGE SCALE GENOMIC DNA]</scope>
</reference>
<dbReference type="InterPro" id="IPR036291">
    <property type="entry name" value="NAD(P)-bd_dom_sf"/>
</dbReference>
<accession>A0A2H9P9D3</accession>
<dbReference type="Gene3D" id="3.90.25.10">
    <property type="entry name" value="UDP-galactose 4-epimerase, domain 1"/>
    <property type="match status" value="1"/>
</dbReference>
<sequence length="304" mass="33834">MNVIVTGGAGFIASHIVDVLIKKKHRVIVVDNLSNGKKENINPGAIFYKLDIRSPRMNDIFHKYKIDILNHHAAQIDLRKSVRNPVFDARVNILGSLNLLENCIRYKVKKVIFASTGGAMYGNVQGPAASESSRLCPLSPYGVAKCSIEFYIKYYEVTYGIPWTILRYANVYGERQDPLGEAGVIAIFTKAMLDGRQPVIYGDGRQVRDYVYIADVVRANLLAIREGTNQIFNIGTGIGTSVNTLYEKISQLTGFNKKPVHLSPRKGELRCSKIAFAKAQKVLGWKPLINLDEGLKYLVSGLDK</sequence>
<gene>
    <name evidence="3" type="ORF">COY51_07215</name>
</gene>
<dbReference type="PANTHER" id="PTHR43000">
    <property type="entry name" value="DTDP-D-GLUCOSE 4,6-DEHYDRATASE-RELATED"/>
    <property type="match status" value="1"/>
</dbReference>
<dbReference type="InterPro" id="IPR001509">
    <property type="entry name" value="Epimerase_deHydtase"/>
</dbReference>
<dbReference type="EMBL" id="PFMS01000123">
    <property type="protein sequence ID" value="PIZ14822.1"/>
    <property type="molecule type" value="Genomic_DNA"/>
</dbReference>
<feature type="domain" description="NAD-dependent epimerase/dehydratase" evidence="2">
    <location>
        <begin position="3"/>
        <end position="235"/>
    </location>
</feature>
<comment type="caution">
    <text evidence="3">The sequence shown here is derived from an EMBL/GenBank/DDBJ whole genome shotgun (WGS) entry which is preliminary data.</text>
</comment>
<evidence type="ECO:0000313" key="4">
    <source>
        <dbReference type="Proteomes" id="UP000234145"/>
    </source>
</evidence>
<evidence type="ECO:0000259" key="2">
    <source>
        <dbReference type="Pfam" id="PF01370"/>
    </source>
</evidence>
<name>A0A2H9P9D3_9BACT</name>
<dbReference type="Gene3D" id="3.40.50.720">
    <property type="entry name" value="NAD(P)-binding Rossmann-like Domain"/>
    <property type="match status" value="1"/>
</dbReference>
<dbReference type="Proteomes" id="UP000234145">
    <property type="component" value="Unassembled WGS sequence"/>
</dbReference>
<protein>
    <submittedName>
        <fullName evidence="3">UDP-glucose 4-epimerase</fullName>
    </submittedName>
</protein>
<dbReference type="Pfam" id="PF01370">
    <property type="entry name" value="Epimerase"/>
    <property type="match status" value="1"/>
</dbReference>